<keyword evidence="5" id="KW-1185">Reference proteome</keyword>
<dbReference type="RefSeq" id="WP_070912534.1">
    <property type="nucleotide sequence ID" value="NZ_CP010271.1"/>
</dbReference>
<organism evidence="4 6">
    <name type="scientific">Mycobacteroides saopaulense</name>
    <dbReference type="NCBI Taxonomy" id="1578165"/>
    <lineage>
        <taxon>Bacteria</taxon>
        <taxon>Bacillati</taxon>
        <taxon>Actinomycetota</taxon>
        <taxon>Actinomycetes</taxon>
        <taxon>Mycobacteriales</taxon>
        <taxon>Mycobacteriaceae</taxon>
        <taxon>Mycobacteroides</taxon>
    </lineage>
</organism>
<evidence type="ECO:0000259" key="2">
    <source>
        <dbReference type="Pfam" id="PF14032"/>
    </source>
</evidence>
<evidence type="ECO:0000313" key="3">
    <source>
        <dbReference type="EMBL" id="OHU10162.1"/>
    </source>
</evidence>
<feature type="region of interest" description="Disordered" evidence="1">
    <location>
        <begin position="38"/>
        <end position="65"/>
    </location>
</feature>
<dbReference type="EMBL" id="MLIH01000011">
    <property type="protein sequence ID" value="OHU10162.1"/>
    <property type="molecule type" value="Genomic_DNA"/>
</dbReference>
<evidence type="ECO:0000313" key="6">
    <source>
        <dbReference type="Proteomes" id="UP000192434"/>
    </source>
</evidence>
<dbReference type="Proteomes" id="UP000192434">
    <property type="component" value="Unassembled WGS sequence"/>
</dbReference>
<comment type="caution">
    <text evidence="4">The sequence shown here is derived from an EMBL/GenBank/DDBJ whole genome shotgun (WGS) entry which is preliminary data.</text>
</comment>
<evidence type="ECO:0000313" key="5">
    <source>
        <dbReference type="Proteomes" id="UP000179621"/>
    </source>
</evidence>
<dbReference type="PROSITE" id="PS51257">
    <property type="entry name" value="PROKAR_LIPOPROTEIN"/>
    <property type="match status" value="1"/>
</dbReference>
<dbReference type="KEGG" id="msao:MYCSP_10875"/>
<feature type="domain" description="PknH-like extracellular" evidence="2">
    <location>
        <begin position="66"/>
        <end position="247"/>
    </location>
</feature>
<dbReference type="Pfam" id="PF14032">
    <property type="entry name" value="PknH_C"/>
    <property type="match status" value="1"/>
</dbReference>
<reference evidence="4 6" key="2">
    <citation type="submission" date="2016-12" db="EMBL/GenBank/DDBJ databases">
        <title>The new phylogeny of genus Mycobacterium.</title>
        <authorList>
            <person name="Tortoli E."/>
            <person name="Trovato A."/>
            <person name="Cirillo D.M."/>
        </authorList>
    </citation>
    <scope>NUCLEOTIDE SEQUENCE [LARGE SCALE GENOMIC DNA]</scope>
    <source>
        <strain evidence="4 6">CCUG 66554</strain>
    </source>
</reference>
<dbReference type="Proteomes" id="UP000179621">
    <property type="component" value="Unassembled WGS sequence"/>
</dbReference>
<feature type="compositionally biased region" description="Low complexity" evidence="1">
    <location>
        <begin position="43"/>
        <end position="58"/>
    </location>
</feature>
<dbReference type="EMBL" id="MVII01000001">
    <property type="protein sequence ID" value="ORB60959.1"/>
    <property type="molecule type" value="Genomic_DNA"/>
</dbReference>
<dbReference type="OrthoDB" id="4761514at2"/>
<dbReference type="STRING" id="1578165.BKG68_18810"/>
<protein>
    <submittedName>
        <fullName evidence="4">Sensor domain-containing protein</fullName>
    </submittedName>
</protein>
<sequence length="251" mass="26820">MRYAMTLGCVVSAAVLLTGCSQPSEGIKPVAAPSTTAADMPMTAGTSAPASVPATTKAPAPPPLVVTPDKVETILSSRAEVGKILGTTLEYENNRSAPPTDAVSGPPDCVNLDNPRAGQLGSEWTTYRWNYYRETKDSSSYIVGQVAVLYPTREEASAAFTRSYPLSISKTCVDAGISMLNDKWKISSITKVTDTAATWAQLQIAEGTPWHCFFDFRNKNNVLFGAYLCQFGDGVPGVTTIADRIAAWIPE</sequence>
<dbReference type="Gene3D" id="3.40.1000.70">
    <property type="entry name" value="PknH-like extracellular domain"/>
    <property type="match status" value="1"/>
</dbReference>
<evidence type="ECO:0000256" key="1">
    <source>
        <dbReference type="SAM" id="MobiDB-lite"/>
    </source>
</evidence>
<reference evidence="3 5" key="1">
    <citation type="submission" date="2016-10" db="EMBL/GenBank/DDBJ databases">
        <title>Evaluation of Human, Animal and Environmental Mycobacterium chelonae Isolates by Core Genome Phylogenomic Analysis, Targeted Gene Comparison, and Anti-microbial Susceptibility Patterns: A Tale of Mistaken Identities.</title>
        <authorList>
            <person name="Fogelson S.B."/>
            <person name="Camus A.C."/>
            <person name="Lorenz W."/>
            <person name="Vasireddy R."/>
            <person name="Vasireddy S."/>
            <person name="Smith T."/>
            <person name="Brown-Elliott B.A."/>
            <person name="Wallace R.J.Jr."/>
            <person name="Hasan N.A."/>
            <person name="Reischl U."/>
            <person name="Sanchez S."/>
        </authorList>
    </citation>
    <scope>NUCLEOTIDE SEQUENCE [LARGE SCALE GENOMIC DNA]</scope>
    <source>
        <strain evidence="3 5">8528</strain>
    </source>
</reference>
<name>A0A1S1JGD4_9MYCO</name>
<gene>
    <name evidence="3" type="ORF">BKG73_09615</name>
    <name evidence="4" type="ORF">BST43_01750</name>
</gene>
<dbReference type="InterPro" id="IPR038232">
    <property type="entry name" value="PknH-like_Extracell_sf"/>
</dbReference>
<evidence type="ECO:0000313" key="4">
    <source>
        <dbReference type="EMBL" id="ORB60959.1"/>
    </source>
</evidence>
<dbReference type="InterPro" id="IPR026954">
    <property type="entry name" value="PknH-like_Extracell"/>
</dbReference>
<proteinExistence type="predicted"/>
<accession>A0A1S1JGD4</accession>
<dbReference type="AlphaFoldDB" id="A0A1S1JGD4"/>